<reference evidence="2 3" key="1">
    <citation type="journal article" date="2018" name="Sci. Rep.">
        <title>Genome sequence of the cauliflower mushroom Sparassis crispa (Hanabiratake) and its association with beneficial usage.</title>
        <authorList>
            <person name="Kiyama R."/>
            <person name="Furutani Y."/>
            <person name="Kawaguchi K."/>
            <person name="Nakanishi T."/>
        </authorList>
    </citation>
    <scope>NUCLEOTIDE SEQUENCE [LARGE SCALE GENOMIC DNA]</scope>
</reference>
<evidence type="ECO:0000313" key="3">
    <source>
        <dbReference type="Proteomes" id="UP000287166"/>
    </source>
</evidence>
<feature type="compositionally biased region" description="Polar residues" evidence="1">
    <location>
        <begin position="26"/>
        <end position="37"/>
    </location>
</feature>
<dbReference type="RefSeq" id="XP_027609216.1">
    <property type="nucleotide sequence ID" value="XM_027753415.1"/>
</dbReference>
<dbReference type="EMBL" id="BFAD01000001">
    <property type="protein sequence ID" value="GBE78303.1"/>
    <property type="molecule type" value="Genomic_DNA"/>
</dbReference>
<accession>A0A401G831</accession>
<evidence type="ECO:0000313" key="2">
    <source>
        <dbReference type="EMBL" id="GBE78303.1"/>
    </source>
</evidence>
<dbReference type="AlphaFoldDB" id="A0A401G831"/>
<keyword evidence="3" id="KW-1185">Reference proteome</keyword>
<dbReference type="GeneID" id="38775220"/>
<feature type="compositionally biased region" description="Basic and acidic residues" evidence="1">
    <location>
        <begin position="94"/>
        <end position="103"/>
    </location>
</feature>
<evidence type="ECO:0000256" key="1">
    <source>
        <dbReference type="SAM" id="MobiDB-lite"/>
    </source>
</evidence>
<organism evidence="2 3">
    <name type="scientific">Sparassis crispa</name>
    <dbReference type="NCBI Taxonomy" id="139825"/>
    <lineage>
        <taxon>Eukaryota</taxon>
        <taxon>Fungi</taxon>
        <taxon>Dikarya</taxon>
        <taxon>Basidiomycota</taxon>
        <taxon>Agaricomycotina</taxon>
        <taxon>Agaricomycetes</taxon>
        <taxon>Polyporales</taxon>
        <taxon>Sparassidaceae</taxon>
        <taxon>Sparassis</taxon>
    </lineage>
</organism>
<gene>
    <name evidence="2" type="ORF">SCP_0111870</name>
</gene>
<feature type="compositionally biased region" description="Basic residues" evidence="1">
    <location>
        <begin position="71"/>
        <end position="83"/>
    </location>
</feature>
<comment type="caution">
    <text evidence="2">The sequence shown here is derived from an EMBL/GenBank/DDBJ whole genome shotgun (WGS) entry which is preliminary data.</text>
</comment>
<feature type="region of interest" description="Disordered" evidence="1">
    <location>
        <begin position="22"/>
        <end position="140"/>
    </location>
</feature>
<dbReference type="Proteomes" id="UP000287166">
    <property type="component" value="Unassembled WGS sequence"/>
</dbReference>
<protein>
    <submittedName>
        <fullName evidence="2">Uncharacterized protein</fullName>
    </submittedName>
</protein>
<feature type="compositionally biased region" description="Polar residues" evidence="1">
    <location>
        <begin position="130"/>
        <end position="140"/>
    </location>
</feature>
<dbReference type="OrthoDB" id="2688840at2759"/>
<sequence>MPHGDYVNQRSAAHLYKRSLPRTRCKPSSQSFPTLCMSSPVRRQLPRLRSQSASSPIRGIQYTDDSEWRTATKRARPSHRRSPSLHDLPSDELPENRGMDQRLRGKRARRDTADEQCALPSGSRMERSGTAHTPASDLASTSAAFQLYPHRQKKGRRTAHHGLHRTESVIRRGGERRPSNDLHRLRSDAFGELHRSVADSGEGLVRRMRDWEHSRRIPTAIPDHYNGLPRRRDARWSYYAPVTPDVEDEEVEIVSAAPDMYLHTRSPSHKKRAYSLGMMEVDMPDILPPFSPTVGSEGYSSPIDVFSGISVCSSDDEELFPTDQPFGFSSTPELSHTYTNSANSSLISLPLSLSSPHDPSHHPYANRTVDFLDPQSVHVPSSASEKAVDALILAMANGAGGVNDYEALRQAEGSSSGEPSDVGELWH</sequence>
<proteinExistence type="predicted"/>
<name>A0A401G831_9APHY</name>
<dbReference type="InParanoid" id="A0A401G831"/>